<dbReference type="SUPFAM" id="SSF51569">
    <property type="entry name" value="Aldolase"/>
    <property type="match status" value="1"/>
</dbReference>
<dbReference type="EMBL" id="CP083239">
    <property type="protein sequence ID" value="UOK71489.1"/>
    <property type="molecule type" value="Genomic_DNA"/>
</dbReference>
<organism evidence="1 2">
    <name type="scientific">Ancylobacter polymorphus</name>
    <dbReference type="NCBI Taxonomy" id="223390"/>
    <lineage>
        <taxon>Bacteria</taxon>
        <taxon>Pseudomonadati</taxon>
        <taxon>Pseudomonadota</taxon>
        <taxon>Alphaproteobacteria</taxon>
        <taxon>Hyphomicrobiales</taxon>
        <taxon>Xanthobacteraceae</taxon>
        <taxon>Ancylobacter</taxon>
    </lineage>
</organism>
<dbReference type="AlphaFoldDB" id="A0A9E6ZTK4"/>
<sequence length="395" mass="42503">MTPPATRPSGLSLSLPRADGTLETYRLTGTPLPATAPQRPFTRIAYAAGHVVVDPRAPFDPAVRTVVDWERTLAFREHLWGLGLGIAEAMDTAQRGMGVDWPTSLELIRRTSAAAGRDRLVVSGCGTDQLAPAEARTLDDVIRAYEEQIEAIEASGSRLVLMASRALARVAKGPDDYIAVYDRLLRQVSRPVVLHWLGDMFDPALAGYWGTPDVAGAMDVVAGIIGTHAAKVDGIKISLLEAAHEIALRRRLPEGVRMYTGDDFNYVALIEGDGSYHSHALLGAFDAIAPAASAALGRLADGDAEGYRALLQPTESLSRHLFAAPTQFYKTGVVFMAYLNGHQDHFTMAGGLESARSAVHLADIFRLADANGLLADPERATRRMKVVMALRGIEG</sequence>
<dbReference type="RefSeq" id="WP_244378689.1">
    <property type="nucleotide sequence ID" value="NZ_CP083239.1"/>
</dbReference>
<dbReference type="InterPro" id="IPR013785">
    <property type="entry name" value="Aldolase_TIM"/>
</dbReference>
<evidence type="ECO:0000313" key="1">
    <source>
        <dbReference type="EMBL" id="UOK71489.1"/>
    </source>
</evidence>
<dbReference type="Proteomes" id="UP000831684">
    <property type="component" value="Chromosome"/>
</dbReference>
<name>A0A9E6ZTK4_9HYPH</name>
<proteinExistence type="predicted"/>
<reference evidence="1" key="1">
    <citation type="submission" date="2021-09" db="EMBL/GenBank/DDBJ databases">
        <title>Network and meta-omics reveal the key degrader and cooperation patterns in an efficient 1,4-dioxane-degrading microbial community.</title>
        <authorList>
            <person name="Dai C."/>
        </authorList>
    </citation>
    <scope>NUCLEOTIDE SEQUENCE</scope>
    <source>
        <strain evidence="1">ZM13</strain>
    </source>
</reference>
<gene>
    <name evidence="1" type="ORF">K9D25_01805</name>
</gene>
<dbReference type="KEGG" id="apol:K9D25_01805"/>
<accession>A0A9E6ZTK4</accession>
<dbReference type="Pfam" id="PF06187">
    <property type="entry name" value="DUF993"/>
    <property type="match status" value="1"/>
</dbReference>
<evidence type="ECO:0000313" key="2">
    <source>
        <dbReference type="Proteomes" id="UP000831684"/>
    </source>
</evidence>
<dbReference type="InterPro" id="IPR009334">
    <property type="entry name" value="DUF993"/>
</dbReference>
<protein>
    <submittedName>
        <fullName evidence="1">Dihydrodipicolinate synthase family protein</fullName>
    </submittedName>
</protein>
<dbReference type="Gene3D" id="3.20.20.70">
    <property type="entry name" value="Aldolase class I"/>
    <property type="match status" value="1"/>
</dbReference>